<evidence type="ECO:0000313" key="2">
    <source>
        <dbReference type="Proteomes" id="UP000034235"/>
    </source>
</evidence>
<protein>
    <submittedName>
        <fullName evidence="1">Uncharacterized protein</fullName>
    </submittedName>
</protein>
<reference evidence="1 2" key="1">
    <citation type="journal article" date="2015" name="Nature">
        <title>rRNA introns, odd ribosomes, and small enigmatic genomes across a large radiation of phyla.</title>
        <authorList>
            <person name="Brown C.T."/>
            <person name="Hug L.A."/>
            <person name="Thomas B.C."/>
            <person name="Sharon I."/>
            <person name="Castelle C.J."/>
            <person name="Singh A."/>
            <person name="Wilkins M.J."/>
            <person name="Williams K.H."/>
            <person name="Banfield J.F."/>
        </authorList>
    </citation>
    <scope>NUCLEOTIDE SEQUENCE [LARGE SCALE GENOMIC DNA]</scope>
</reference>
<proteinExistence type="predicted"/>
<sequence length="76" mass="8770">MAQVESTIRHDVVRDARRRYAEKTIFDPSGLTEQELAEVMAPRLTTKPLLSALSRLRVICCRIPVCLNFQRSRQLD</sequence>
<dbReference type="Proteomes" id="UP000034235">
    <property type="component" value="Unassembled WGS sequence"/>
</dbReference>
<evidence type="ECO:0000313" key="1">
    <source>
        <dbReference type="EMBL" id="KKQ65646.1"/>
    </source>
</evidence>
<comment type="caution">
    <text evidence="1">The sequence shown here is derived from an EMBL/GenBank/DDBJ whole genome shotgun (WGS) entry which is preliminary data.</text>
</comment>
<accession>A0A0G0ML56</accession>
<gene>
    <name evidence="1" type="ORF">US86_C0009G0014</name>
</gene>
<dbReference type="AlphaFoldDB" id="A0A0G0ML56"/>
<organism evidence="1 2">
    <name type="scientific">Candidatus Daviesbacteria bacterium GW2011_GWA2_38_24</name>
    <dbReference type="NCBI Taxonomy" id="1618422"/>
    <lineage>
        <taxon>Bacteria</taxon>
        <taxon>Candidatus Daviesiibacteriota</taxon>
    </lineage>
</organism>
<dbReference type="EMBL" id="LBUP01000009">
    <property type="protein sequence ID" value="KKQ65646.1"/>
    <property type="molecule type" value="Genomic_DNA"/>
</dbReference>
<name>A0A0G0ML56_9BACT</name>